<evidence type="ECO:0000256" key="3">
    <source>
        <dbReference type="ARBA" id="ARBA00022723"/>
    </source>
</evidence>
<dbReference type="Gene3D" id="3.30.1380.10">
    <property type="match status" value="1"/>
</dbReference>
<dbReference type="Pfam" id="PF01427">
    <property type="entry name" value="Peptidase_M15"/>
    <property type="match status" value="1"/>
</dbReference>
<keyword evidence="8" id="KW-0961">Cell wall biogenesis/degradation</keyword>
<keyword evidence="2" id="KW-0645">Protease</keyword>
<dbReference type="InterPro" id="IPR009045">
    <property type="entry name" value="Zn_M74/Hedgehog-like"/>
</dbReference>
<evidence type="ECO:0000256" key="5">
    <source>
        <dbReference type="ARBA" id="ARBA00022833"/>
    </source>
</evidence>
<comment type="caution">
    <text evidence="9">The sequence shown here is derived from an EMBL/GenBank/DDBJ whole genome shotgun (WGS) entry which is preliminary data.</text>
</comment>
<keyword evidence="6" id="KW-0224">Dipeptidase</keyword>
<keyword evidence="3" id="KW-0479">Metal-binding</keyword>
<dbReference type="GO" id="GO:0008237">
    <property type="term" value="F:metallopeptidase activity"/>
    <property type="evidence" value="ECO:0007669"/>
    <property type="project" value="UniProtKB-KW"/>
</dbReference>
<dbReference type="InterPro" id="IPR000755">
    <property type="entry name" value="A_A_dipeptidase"/>
</dbReference>
<keyword evidence="7" id="KW-0482">Metalloprotease</keyword>
<dbReference type="EMBL" id="WELG01000001">
    <property type="protein sequence ID" value="KAB7531469.1"/>
    <property type="molecule type" value="Genomic_DNA"/>
</dbReference>
<evidence type="ECO:0000256" key="1">
    <source>
        <dbReference type="ARBA" id="ARBA00001362"/>
    </source>
</evidence>
<proteinExistence type="predicted"/>
<evidence type="ECO:0008006" key="11">
    <source>
        <dbReference type="Google" id="ProtNLM"/>
    </source>
</evidence>
<evidence type="ECO:0000313" key="10">
    <source>
        <dbReference type="Proteomes" id="UP000429785"/>
    </source>
</evidence>
<dbReference type="RefSeq" id="WP_152131251.1">
    <property type="nucleotide sequence ID" value="NZ_WELG01000001.1"/>
</dbReference>
<dbReference type="GO" id="GO:0071555">
    <property type="term" value="P:cell wall organization"/>
    <property type="evidence" value="ECO:0007669"/>
    <property type="project" value="UniProtKB-KW"/>
</dbReference>
<dbReference type="AlphaFoldDB" id="A0A6I1E4Y7"/>
<dbReference type="PANTHER" id="PTHR43126">
    <property type="entry name" value="D-ALANYL-D-ALANINE DIPEPTIDASE"/>
    <property type="match status" value="1"/>
</dbReference>
<evidence type="ECO:0000256" key="6">
    <source>
        <dbReference type="ARBA" id="ARBA00022997"/>
    </source>
</evidence>
<protein>
    <recommendedName>
        <fullName evidence="11">D-alanyl-D-alanine dipeptidase</fullName>
    </recommendedName>
</protein>
<dbReference type="PANTHER" id="PTHR43126:SF1">
    <property type="entry name" value="D-ALANYL-D-ALANINE DIPEPTIDASE"/>
    <property type="match status" value="1"/>
</dbReference>
<name>A0A6I1E4Y7_9FLAO</name>
<dbReference type="GO" id="GO:0046872">
    <property type="term" value="F:metal ion binding"/>
    <property type="evidence" value="ECO:0007669"/>
    <property type="project" value="UniProtKB-KW"/>
</dbReference>
<dbReference type="OrthoDB" id="9798081at2"/>
<dbReference type="Proteomes" id="UP000429785">
    <property type="component" value="Unassembled WGS sequence"/>
</dbReference>
<evidence type="ECO:0000256" key="7">
    <source>
        <dbReference type="ARBA" id="ARBA00023049"/>
    </source>
</evidence>
<gene>
    <name evidence="9" type="ORF">F8C76_08245</name>
</gene>
<dbReference type="SUPFAM" id="SSF55166">
    <property type="entry name" value="Hedgehog/DD-peptidase"/>
    <property type="match status" value="1"/>
</dbReference>
<evidence type="ECO:0000256" key="4">
    <source>
        <dbReference type="ARBA" id="ARBA00022801"/>
    </source>
</evidence>
<evidence type="ECO:0000256" key="8">
    <source>
        <dbReference type="ARBA" id="ARBA00023316"/>
    </source>
</evidence>
<accession>A0A6I1E4Y7</accession>
<dbReference type="GO" id="GO:0006508">
    <property type="term" value="P:proteolysis"/>
    <property type="evidence" value="ECO:0007669"/>
    <property type="project" value="UniProtKB-KW"/>
</dbReference>
<sequence>MSTIKNAKKYCEAVEAKDARNKILVPTIPIRENHTALKSLKETGLDLIFEPSFMDDYQYLVREDMIEKIARISRKLGAQNKILIIRSAWRSFEHQQLLWETKFISFQRMQRMYPEKPSKEIEEMVSHFIAPPRESMHTTGGAIDALTYDAVQDCVMDFGTNTGLEIKLSKQCYPYHPGIGPEAKKNRALLIGLFEEEDFVCDLKEYWHFDYGNVMWAIGKEREYAMYGTIT</sequence>
<keyword evidence="4" id="KW-0378">Hydrolase</keyword>
<dbReference type="GO" id="GO:0160237">
    <property type="term" value="F:D-Ala-D-Ala dipeptidase activity"/>
    <property type="evidence" value="ECO:0007669"/>
    <property type="project" value="UniProtKB-EC"/>
</dbReference>
<keyword evidence="5" id="KW-0862">Zinc</keyword>
<reference evidence="9 10" key="1">
    <citation type="submission" date="2019-10" db="EMBL/GenBank/DDBJ databases">
        <title>Muricauda olearia CL-SS4 JCM15563 genome.</title>
        <authorList>
            <person name="Liu L."/>
        </authorList>
    </citation>
    <scope>NUCLEOTIDE SEQUENCE [LARGE SCALE GENOMIC DNA]</scope>
    <source>
        <strain evidence="9 10">CL-SS4</strain>
    </source>
</reference>
<comment type="catalytic activity">
    <reaction evidence="1">
        <text>D-alanyl-D-alanine + H2O = 2 D-alanine</text>
        <dbReference type="Rhea" id="RHEA:20661"/>
        <dbReference type="ChEBI" id="CHEBI:15377"/>
        <dbReference type="ChEBI" id="CHEBI:57416"/>
        <dbReference type="ChEBI" id="CHEBI:57822"/>
        <dbReference type="EC" id="3.4.13.22"/>
    </reaction>
</comment>
<evidence type="ECO:0000256" key="2">
    <source>
        <dbReference type="ARBA" id="ARBA00022670"/>
    </source>
</evidence>
<evidence type="ECO:0000313" key="9">
    <source>
        <dbReference type="EMBL" id="KAB7531469.1"/>
    </source>
</evidence>
<organism evidence="9 10">
    <name type="scientific">Flagellimonas olearia</name>
    <dbReference type="NCBI Taxonomy" id="552546"/>
    <lineage>
        <taxon>Bacteria</taxon>
        <taxon>Pseudomonadati</taxon>
        <taxon>Bacteroidota</taxon>
        <taxon>Flavobacteriia</taxon>
        <taxon>Flavobacteriales</taxon>
        <taxon>Flavobacteriaceae</taxon>
        <taxon>Flagellimonas</taxon>
    </lineage>
</organism>